<feature type="domain" description="Protein CPL1-like" evidence="2">
    <location>
        <begin position="68"/>
        <end position="132"/>
    </location>
</feature>
<name>A0A167LRG7_CALVF</name>
<gene>
    <name evidence="3" type="ORF">CALVIDRAFT_564237</name>
</gene>
<sequence>MFSRILALLILTLAFGASGLPVPKRLDPLTDLQLQNHAQVQLAQEPPACAHGLELCSAPSQGFGVQGWQCVDVQSSATSCGGCAIPSQLSEAVGTDCTAIDGAGDVSCVMGSCRVETCTEGWAVRADGAACVRLS</sequence>
<dbReference type="InterPro" id="IPR048661">
    <property type="entry name" value="CPL1-like"/>
</dbReference>
<accession>A0A167LRG7</accession>
<protein>
    <recommendedName>
        <fullName evidence="2">Protein CPL1-like domain-containing protein</fullName>
    </recommendedName>
</protein>
<dbReference type="STRING" id="1330018.A0A167LRG7"/>
<evidence type="ECO:0000256" key="1">
    <source>
        <dbReference type="SAM" id="SignalP"/>
    </source>
</evidence>
<dbReference type="EMBL" id="KV417286">
    <property type="protein sequence ID" value="KZO95956.1"/>
    <property type="molecule type" value="Genomic_DNA"/>
</dbReference>
<dbReference type="PANTHER" id="PTHR35192">
    <property type="entry name" value="PROTEIN, PUTATIVE-RELATED"/>
    <property type="match status" value="1"/>
</dbReference>
<feature type="signal peptide" evidence="1">
    <location>
        <begin position="1"/>
        <end position="19"/>
    </location>
</feature>
<evidence type="ECO:0000259" key="2">
    <source>
        <dbReference type="Pfam" id="PF21671"/>
    </source>
</evidence>
<evidence type="ECO:0000313" key="4">
    <source>
        <dbReference type="Proteomes" id="UP000076738"/>
    </source>
</evidence>
<organism evidence="3 4">
    <name type="scientific">Calocera viscosa (strain TUFC12733)</name>
    <dbReference type="NCBI Taxonomy" id="1330018"/>
    <lineage>
        <taxon>Eukaryota</taxon>
        <taxon>Fungi</taxon>
        <taxon>Dikarya</taxon>
        <taxon>Basidiomycota</taxon>
        <taxon>Agaricomycotina</taxon>
        <taxon>Dacrymycetes</taxon>
        <taxon>Dacrymycetales</taxon>
        <taxon>Dacrymycetaceae</taxon>
        <taxon>Calocera</taxon>
    </lineage>
</organism>
<keyword evidence="4" id="KW-1185">Reference proteome</keyword>
<evidence type="ECO:0000313" key="3">
    <source>
        <dbReference type="EMBL" id="KZO95956.1"/>
    </source>
</evidence>
<keyword evidence="1" id="KW-0732">Signal</keyword>
<dbReference type="InterPro" id="IPR038955">
    <property type="entry name" value="PriA/CPL1_fungi"/>
</dbReference>
<proteinExistence type="predicted"/>
<dbReference type="AlphaFoldDB" id="A0A167LRG7"/>
<dbReference type="OrthoDB" id="439917at2759"/>
<feature type="chain" id="PRO_5007890004" description="Protein CPL1-like domain-containing protein" evidence="1">
    <location>
        <begin position="20"/>
        <end position="135"/>
    </location>
</feature>
<dbReference type="Proteomes" id="UP000076738">
    <property type="component" value="Unassembled WGS sequence"/>
</dbReference>
<reference evidence="3 4" key="1">
    <citation type="journal article" date="2016" name="Mol. Biol. Evol.">
        <title>Comparative Genomics of Early-Diverging Mushroom-Forming Fungi Provides Insights into the Origins of Lignocellulose Decay Capabilities.</title>
        <authorList>
            <person name="Nagy L.G."/>
            <person name="Riley R."/>
            <person name="Tritt A."/>
            <person name="Adam C."/>
            <person name="Daum C."/>
            <person name="Floudas D."/>
            <person name="Sun H."/>
            <person name="Yadav J.S."/>
            <person name="Pangilinan J."/>
            <person name="Larsson K.H."/>
            <person name="Matsuura K."/>
            <person name="Barry K."/>
            <person name="Labutti K."/>
            <person name="Kuo R."/>
            <person name="Ohm R.A."/>
            <person name="Bhattacharya S.S."/>
            <person name="Shirouzu T."/>
            <person name="Yoshinaga Y."/>
            <person name="Martin F.M."/>
            <person name="Grigoriev I.V."/>
            <person name="Hibbett D.S."/>
        </authorList>
    </citation>
    <scope>NUCLEOTIDE SEQUENCE [LARGE SCALE GENOMIC DNA]</scope>
    <source>
        <strain evidence="3 4">TUFC12733</strain>
    </source>
</reference>
<dbReference type="PANTHER" id="PTHR35192:SF2">
    <property type="entry name" value="APPLE DOMAIN-CONTAINING PROTEIN"/>
    <property type="match status" value="1"/>
</dbReference>
<dbReference type="Pfam" id="PF21671">
    <property type="entry name" value="CPL1-like"/>
    <property type="match status" value="1"/>
</dbReference>